<name>A0ABV8VEQ0_9NOCA</name>
<gene>
    <name evidence="1" type="ORF">ACFO5K_04260</name>
</gene>
<dbReference type="RefSeq" id="WP_378555945.1">
    <property type="nucleotide sequence ID" value="NZ_JBHSDL010000005.1"/>
</dbReference>
<reference evidence="2" key="1">
    <citation type="journal article" date="2019" name="Int. J. Syst. Evol. Microbiol.">
        <title>The Global Catalogue of Microorganisms (GCM) 10K type strain sequencing project: providing services to taxonomists for standard genome sequencing and annotation.</title>
        <authorList>
            <consortium name="The Broad Institute Genomics Platform"/>
            <consortium name="The Broad Institute Genome Sequencing Center for Infectious Disease"/>
            <person name="Wu L."/>
            <person name="Ma J."/>
        </authorList>
    </citation>
    <scope>NUCLEOTIDE SEQUENCE [LARGE SCALE GENOMIC DNA]</scope>
    <source>
        <strain evidence="2">IBRC-M 10490</strain>
    </source>
</reference>
<comment type="caution">
    <text evidence="1">The sequence shown here is derived from an EMBL/GenBank/DDBJ whole genome shotgun (WGS) entry which is preliminary data.</text>
</comment>
<dbReference type="EMBL" id="JBHSDL010000005">
    <property type="protein sequence ID" value="MFC4373307.1"/>
    <property type="molecule type" value="Genomic_DNA"/>
</dbReference>
<evidence type="ECO:0000313" key="2">
    <source>
        <dbReference type="Proteomes" id="UP001595844"/>
    </source>
</evidence>
<accession>A0ABV8VEQ0</accession>
<keyword evidence="2" id="KW-1185">Reference proteome</keyword>
<protein>
    <submittedName>
        <fullName evidence="1">Uncharacterized protein</fullName>
    </submittedName>
</protein>
<proteinExistence type="predicted"/>
<sequence length="111" mass="12300">MSDRDTLAVLIAENRTESSDDLARWLLAHGVRPPAREITDPAELDALPYGSVVLPKRCDPFKRKTLPEGLRWTGESFPDGLTSEQLLRHYNALGCTITILYVPTEEVGHGA</sequence>
<evidence type="ECO:0000313" key="1">
    <source>
        <dbReference type="EMBL" id="MFC4373307.1"/>
    </source>
</evidence>
<dbReference type="Proteomes" id="UP001595844">
    <property type="component" value="Unassembled WGS sequence"/>
</dbReference>
<organism evidence="1 2">
    <name type="scientific">Nocardia halotolerans</name>
    <dbReference type="NCBI Taxonomy" id="1755878"/>
    <lineage>
        <taxon>Bacteria</taxon>
        <taxon>Bacillati</taxon>
        <taxon>Actinomycetota</taxon>
        <taxon>Actinomycetes</taxon>
        <taxon>Mycobacteriales</taxon>
        <taxon>Nocardiaceae</taxon>
        <taxon>Nocardia</taxon>
    </lineage>
</organism>